<dbReference type="SUPFAM" id="SSF46785">
    <property type="entry name" value="Winged helix' DNA-binding domain"/>
    <property type="match status" value="1"/>
</dbReference>
<dbReference type="Gene3D" id="1.10.10.10">
    <property type="entry name" value="Winged helix-like DNA-binding domain superfamily/Winged helix DNA-binding domain"/>
    <property type="match status" value="1"/>
</dbReference>
<keyword evidence="1 3" id="KW-0378">Hydrolase</keyword>
<dbReference type="InterPro" id="IPR036390">
    <property type="entry name" value="WH_DNA-bd_sf"/>
</dbReference>
<organism evidence="3">
    <name type="scientific">uncultured Microgenomates bacterium Rifle_16ft_4_minimus_37836</name>
    <dbReference type="NCBI Taxonomy" id="1665115"/>
    <lineage>
        <taxon>Bacteria</taxon>
        <taxon>Candidatus Microgenomatota</taxon>
        <taxon>environmental samples</taxon>
    </lineage>
</organism>
<name>A0A0H4T848_9BACT</name>
<dbReference type="Pfam" id="PF00293">
    <property type="entry name" value="NUDIX"/>
    <property type="match status" value="1"/>
</dbReference>
<dbReference type="EMBL" id="KT007005">
    <property type="protein sequence ID" value="AKQ02905.1"/>
    <property type="molecule type" value="Genomic_DNA"/>
</dbReference>
<sequence>MSIEIDLHQIQKDVLVFLLFKRQENFSGLNRTGVPSDQFNFHLRRLIELGLVKRSKNKTYRLTPNGKEFSNRLDTESRTYEKQAKIGVLICCVQEFGGETNYLIQQRLKEPYFGFYGFLTGKVRLGETVFETALRELKEETGYAGKVKLVGIKHKMDYSKDGNLLEDKFFFVMKATDIKGNMTKKFEGGRNIWATEKEIFKLPNLFDGVKDTLDLVKQNKVTFLEKQYKISKF</sequence>
<dbReference type="PROSITE" id="PS51462">
    <property type="entry name" value="NUDIX"/>
    <property type="match status" value="1"/>
</dbReference>
<feature type="domain" description="Nudix hydrolase" evidence="2">
    <location>
        <begin position="83"/>
        <end position="216"/>
    </location>
</feature>
<dbReference type="CDD" id="cd02883">
    <property type="entry name" value="NUDIX_Hydrolase"/>
    <property type="match status" value="1"/>
</dbReference>
<protein>
    <submittedName>
        <fullName evidence="3">Putative NUDIX hydrolase</fullName>
    </submittedName>
</protein>
<dbReference type="InterPro" id="IPR036388">
    <property type="entry name" value="WH-like_DNA-bd_sf"/>
</dbReference>
<evidence type="ECO:0000313" key="3">
    <source>
        <dbReference type="EMBL" id="AKQ02905.1"/>
    </source>
</evidence>
<evidence type="ECO:0000256" key="1">
    <source>
        <dbReference type="ARBA" id="ARBA00022801"/>
    </source>
</evidence>
<accession>A0A0H4T848</accession>
<dbReference type="PROSITE" id="PS00893">
    <property type="entry name" value="NUDIX_BOX"/>
    <property type="match status" value="1"/>
</dbReference>
<proteinExistence type="predicted"/>
<reference evidence="3" key="1">
    <citation type="journal article" date="2015" name="ISME J.">
        <title>Aquifer environment selects for microbial species cohorts in sediment and groundwater.</title>
        <authorList>
            <person name="Hug L.A."/>
            <person name="Thomas B.C."/>
            <person name="Brown C.T."/>
            <person name="Frischkorn K.R."/>
            <person name="Williams K.H."/>
            <person name="Tringe S.G."/>
            <person name="Banfield J.F."/>
        </authorList>
    </citation>
    <scope>NUCLEOTIDE SEQUENCE</scope>
</reference>
<dbReference type="InterPro" id="IPR000086">
    <property type="entry name" value="NUDIX_hydrolase_dom"/>
</dbReference>
<dbReference type="AlphaFoldDB" id="A0A0H4T848"/>
<dbReference type="InterPro" id="IPR020084">
    <property type="entry name" value="NUDIX_hydrolase_CS"/>
</dbReference>
<evidence type="ECO:0000259" key="2">
    <source>
        <dbReference type="PROSITE" id="PS51462"/>
    </source>
</evidence>
<dbReference type="GO" id="GO:0016787">
    <property type="term" value="F:hydrolase activity"/>
    <property type="evidence" value="ECO:0007669"/>
    <property type="project" value="UniProtKB-KW"/>
</dbReference>
<dbReference type="Gene3D" id="3.90.79.10">
    <property type="entry name" value="Nucleoside Triphosphate Pyrophosphohydrolase"/>
    <property type="match status" value="1"/>
</dbReference>
<dbReference type="InterPro" id="IPR015797">
    <property type="entry name" value="NUDIX_hydrolase-like_dom_sf"/>
</dbReference>
<dbReference type="SUPFAM" id="SSF55811">
    <property type="entry name" value="Nudix"/>
    <property type="match status" value="1"/>
</dbReference>